<reference evidence="4 5" key="1">
    <citation type="submission" date="2014-03" db="EMBL/GenBank/DDBJ databases">
        <title>Draft genome of the hookworm Oesophagostomum dentatum.</title>
        <authorList>
            <person name="Mitreva M."/>
        </authorList>
    </citation>
    <scope>NUCLEOTIDE SEQUENCE [LARGE SCALE GENOMIC DNA]</scope>
    <source>
        <strain evidence="4 5">OD-Hann</strain>
    </source>
</reference>
<evidence type="ECO:0000256" key="2">
    <source>
        <dbReference type="ARBA" id="ARBA00022989"/>
    </source>
</evidence>
<dbReference type="AlphaFoldDB" id="A0A0B1SHB1"/>
<keyword evidence="2" id="KW-1133">Transmembrane helix</keyword>
<dbReference type="GO" id="GO:0005524">
    <property type="term" value="F:ATP binding"/>
    <property type="evidence" value="ECO:0007669"/>
    <property type="project" value="InterPro"/>
</dbReference>
<organism evidence="4 5">
    <name type="scientific">Oesophagostomum dentatum</name>
    <name type="common">Nodular worm</name>
    <dbReference type="NCBI Taxonomy" id="61180"/>
    <lineage>
        <taxon>Eukaryota</taxon>
        <taxon>Metazoa</taxon>
        <taxon>Ecdysozoa</taxon>
        <taxon>Nematoda</taxon>
        <taxon>Chromadorea</taxon>
        <taxon>Rhabditida</taxon>
        <taxon>Rhabditina</taxon>
        <taxon>Rhabditomorpha</taxon>
        <taxon>Strongyloidea</taxon>
        <taxon>Strongylidae</taxon>
        <taxon>Oesophagostomum</taxon>
    </lineage>
</organism>
<gene>
    <name evidence="4" type="ORF">OESDEN_17027</name>
</gene>
<dbReference type="EMBL" id="KN574252">
    <property type="protein sequence ID" value="KHJ83276.1"/>
    <property type="molecule type" value="Genomic_DNA"/>
</dbReference>
<proteinExistence type="predicted"/>
<evidence type="ECO:0000313" key="5">
    <source>
        <dbReference type="Proteomes" id="UP000053660"/>
    </source>
</evidence>
<accession>A0A0B1SHB1</accession>
<evidence type="ECO:0000313" key="4">
    <source>
        <dbReference type="EMBL" id="KHJ83276.1"/>
    </source>
</evidence>
<evidence type="ECO:0000256" key="1">
    <source>
        <dbReference type="ARBA" id="ARBA00022692"/>
    </source>
</evidence>
<dbReference type="Gene3D" id="1.20.1560.10">
    <property type="entry name" value="ABC transporter type 1, transmembrane domain"/>
    <property type="match status" value="1"/>
</dbReference>
<keyword evidence="1" id="KW-0812">Transmembrane</keyword>
<dbReference type="GO" id="GO:0016020">
    <property type="term" value="C:membrane"/>
    <property type="evidence" value="ECO:0007669"/>
    <property type="project" value="InterPro"/>
</dbReference>
<keyword evidence="5" id="KW-1185">Reference proteome</keyword>
<dbReference type="InterPro" id="IPR036640">
    <property type="entry name" value="ABC1_TM_sf"/>
</dbReference>
<evidence type="ECO:0000256" key="3">
    <source>
        <dbReference type="ARBA" id="ARBA00023136"/>
    </source>
</evidence>
<keyword evidence="3" id="KW-0472">Membrane</keyword>
<name>A0A0B1SHB1_OESDE</name>
<protein>
    <submittedName>
        <fullName evidence="4">Uncharacterized protein</fullName>
    </submittedName>
</protein>
<sequence length="98" mass="10725">MPLAAYFTSFTYNALDKTKVAFGGWTGEVVTADMCVAVLRSLLSQDAEFYDRPQRSNAACVAELTSKAQDVLAVSKLNITVTEQFQIPFIGYINFGTS</sequence>
<dbReference type="Proteomes" id="UP000053660">
    <property type="component" value="Unassembled WGS sequence"/>
</dbReference>